<dbReference type="EMBL" id="MZ348422">
    <property type="protein sequence ID" value="QYN80062.1"/>
    <property type="molecule type" value="Genomic_DNA"/>
</dbReference>
<proteinExistence type="predicted"/>
<dbReference type="GeneID" id="77953239"/>
<evidence type="ECO:0000313" key="2">
    <source>
        <dbReference type="EMBL" id="QYN80062.1"/>
    </source>
</evidence>
<feature type="transmembrane region" description="Helical" evidence="1">
    <location>
        <begin position="6"/>
        <end position="28"/>
    </location>
</feature>
<sequence>MFQVFMQGFTCGVVTASLLHFWIVPYLMNKREEDRERKSVQEDLFNRAVKSIQKGIIEQWVYNDELTPEIIQSVCDLAVFKFSAEVSMVHEDDEYLIWVKYGTNSKQISGSFTKPPKELAKFKEQEFNKSPIL</sequence>
<dbReference type="Proteomes" id="UP000828443">
    <property type="component" value="Segment"/>
</dbReference>
<evidence type="ECO:0000256" key="1">
    <source>
        <dbReference type="SAM" id="Phobius"/>
    </source>
</evidence>
<reference evidence="2" key="1">
    <citation type="journal article" date="2021" name="Viruses">
        <title>Novel Viruses That Lyse Plant and Human Strains of Kosakonia cowanii.</title>
        <authorList>
            <person name="Petrzik K."/>
            <person name="Brazdova S."/>
            <person name="Krawczyk K."/>
        </authorList>
    </citation>
    <scope>NUCLEOTIDE SEQUENCE</scope>
</reference>
<organism evidence="2 3">
    <name type="scientific">Kosakonia phage Kc263</name>
    <dbReference type="NCBI Taxonomy" id="2863194"/>
    <lineage>
        <taxon>Viruses</taxon>
        <taxon>Duplodnaviria</taxon>
        <taxon>Heunggongvirae</taxon>
        <taxon>Uroviricota</taxon>
        <taxon>Caudoviricetes</taxon>
        <taxon>Chimalliviridae</taxon>
        <taxon>Branisovskavirus</taxon>
        <taxon>Branisovskavirus Kc263</taxon>
    </lineage>
</organism>
<name>A0AAE8BGK0_9CAUD</name>
<keyword evidence="1" id="KW-0812">Transmembrane</keyword>
<keyword evidence="3" id="KW-1185">Reference proteome</keyword>
<dbReference type="RefSeq" id="YP_010676874.1">
    <property type="nucleotide sequence ID" value="NC_071015.1"/>
</dbReference>
<protein>
    <submittedName>
        <fullName evidence="2">Uncharacterized protein</fullName>
    </submittedName>
</protein>
<evidence type="ECO:0000313" key="3">
    <source>
        <dbReference type="Proteomes" id="UP000828443"/>
    </source>
</evidence>
<keyword evidence="1" id="KW-0472">Membrane</keyword>
<accession>A0AAE8BGK0</accession>
<keyword evidence="1" id="KW-1133">Transmembrane helix</keyword>
<dbReference type="KEGG" id="vg:77953239"/>